<comment type="caution">
    <text evidence="1">The sequence shown here is derived from an EMBL/GenBank/DDBJ whole genome shotgun (WGS) entry which is preliminary data.</text>
</comment>
<dbReference type="InterPro" id="IPR010106">
    <property type="entry name" value="RpnA"/>
</dbReference>
<proteinExistence type="predicted"/>
<sequence>MEKMTSEISIQDDFVFGSVMSNKRLCQRLIQLILPELKIDRIEFPTVQKVVQESQFSRGVRFDVYTKDQDGVVYEIDMQVRHTRGLPQRVRYYQGRIDSEMLKHGQQYATLRQSYVIFICPFDPFNLGRHRYDFANYCQQDQSLALGDGRTAIFLNTKGTQDDVSKDLRNFLDYVDNRDVENDEYVAELKDYIQNLSKNTEWRNDYMDNKTHMMFHDEDVREEGIAAGKMEAIRGMIALMRNNGISEEKLKPQIQQQFDLTAAQMQELFK</sequence>
<dbReference type="Proteomes" id="UP000051883">
    <property type="component" value="Unassembled WGS sequence"/>
</dbReference>
<organism evidence="1 2">
    <name type="scientific">Limosilactobacillus antri DSM 16041</name>
    <dbReference type="NCBI Taxonomy" id="525309"/>
    <lineage>
        <taxon>Bacteria</taxon>
        <taxon>Bacillati</taxon>
        <taxon>Bacillota</taxon>
        <taxon>Bacilli</taxon>
        <taxon>Lactobacillales</taxon>
        <taxon>Lactobacillaceae</taxon>
        <taxon>Limosilactobacillus</taxon>
    </lineage>
</organism>
<dbReference type="Pfam" id="PF12784">
    <property type="entry name" value="PDDEXK_2"/>
    <property type="match status" value="1"/>
</dbReference>
<accession>A0ABR5NYA9</accession>
<evidence type="ECO:0008006" key="3">
    <source>
        <dbReference type="Google" id="ProtNLM"/>
    </source>
</evidence>
<keyword evidence="2" id="KW-1185">Reference proteome</keyword>
<protein>
    <recommendedName>
        <fullName evidence="3">Rpn family recombination-promoting nuclease/putative transposase</fullName>
    </recommendedName>
</protein>
<dbReference type="EMBL" id="AZDK01000035">
    <property type="protein sequence ID" value="KRK56340.1"/>
    <property type="molecule type" value="Genomic_DNA"/>
</dbReference>
<evidence type="ECO:0000313" key="1">
    <source>
        <dbReference type="EMBL" id="KRK56340.1"/>
    </source>
</evidence>
<reference evidence="1 2" key="1">
    <citation type="journal article" date="2015" name="Genome Announc.">
        <title>Expanding the biotechnology potential of lactobacilli through comparative genomics of 213 strains and associated genera.</title>
        <authorList>
            <person name="Sun Z."/>
            <person name="Harris H.M."/>
            <person name="McCann A."/>
            <person name="Guo C."/>
            <person name="Argimon S."/>
            <person name="Zhang W."/>
            <person name="Yang X."/>
            <person name="Jeffery I.B."/>
            <person name="Cooney J.C."/>
            <person name="Kagawa T.F."/>
            <person name="Liu W."/>
            <person name="Song Y."/>
            <person name="Salvetti E."/>
            <person name="Wrobel A."/>
            <person name="Rasinkangas P."/>
            <person name="Parkhill J."/>
            <person name="Rea M.C."/>
            <person name="O'Sullivan O."/>
            <person name="Ritari J."/>
            <person name="Douillard F.P."/>
            <person name="Paul Ross R."/>
            <person name="Yang R."/>
            <person name="Briner A.E."/>
            <person name="Felis G.E."/>
            <person name="de Vos W.M."/>
            <person name="Barrangou R."/>
            <person name="Klaenhammer T.R."/>
            <person name="Caufield P.W."/>
            <person name="Cui Y."/>
            <person name="Zhang H."/>
            <person name="O'Toole P.W."/>
        </authorList>
    </citation>
    <scope>NUCLEOTIDE SEQUENCE [LARGE SCALE GENOMIC DNA]</scope>
    <source>
        <strain evidence="1 2">DSM 16041</strain>
    </source>
</reference>
<name>A0ABR5NYA9_9LACO</name>
<gene>
    <name evidence="1" type="ORF">FC31_GL001364</name>
</gene>
<evidence type="ECO:0000313" key="2">
    <source>
        <dbReference type="Proteomes" id="UP000051883"/>
    </source>
</evidence>
<dbReference type="NCBIfam" id="TIGR01784">
    <property type="entry name" value="T_den_put_tspse"/>
    <property type="match status" value="1"/>
</dbReference>